<dbReference type="AlphaFoldDB" id="A0AB36J607"/>
<proteinExistence type="predicted"/>
<reference evidence="1 2" key="1">
    <citation type="submission" date="2016-10" db="EMBL/GenBank/DDBJ databases">
        <title>Paenibacillus species isolates.</title>
        <authorList>
            <person name="Beno S.M."/>
        </authorList>
    </citation>
    <scope>NUCLEOTIDE SEQUENCE [LARGE SCALE GENOMIC DNA]</scope>
    <source>
        <strain evidence="1 2">FSL H7-0918</strain>
    </source>
</reference>
<organism evidence="1 2">
    <name type="scientific">Paenibacillus odorifer</name>
    <dbReference type="NCBI Taxonomy" id="189426"/>
    <lineage>
        <taxon>Bacteria</taxon>
        <taxon>Bacillati</taxon>
        <taxon>Bacillota</taxon>
        <taxon>Bacilli</taxon>
        <taxon>Bacillales</taxon>
        <taxon>Paenibacillaceae</taxon>
        <taxon>Paenibacillus</taxon>
    </lineage>
</organism>
<dbReference type="Proteomes" id="UP000187323">
    <property type="component" value="Unassembled WGS sequence"/>
</dbReference>
<evidence type="ECO:0000313" key="1">
    <source>
        <dbReference type="EMBL" id="OME11055.1"/>
    </source>
</evidence>
<gene>
    <name evidence="1" type="ORF">BSK47_29550</name>
</gene>
<protein>
    <recommendedName>
        <fullName evidence="3">YqaJ viral recombinase domain-containing protein</fullName>
    </recommendedName>
</protein>
<sequence length="113" mass="12852">MPNEKGWLTKEEAYATGLPIFIKSDSQKTGYWTSKPYDHAVLMTRTRCKQLKMPALRNGEAAVAYRYAQGAMSSHRYVPLYDRTDVFEVGELPYSILQDGELMDKAEGHLSTE</sequence>
<comment type="caution">
    <text evidence="1">The sequence shown here is derived from an EMBL/GenBank/DDBJ whole genome shotgun (WGS) entry which is preliminary data.</text>
</comment>
<dbReference type="RefSeq" id="WP_076138654.1">
    <property type="nucleotide sequence ID" value="NZ_MPTO01000042.1"/>
</dbReference>
<name>A0AB36J607_9BACL</name>
<dbReference type="EMBL" id="MPTO01000042">
    <property type="protein sequence ID" value="OME11055.1"/>
    <property type="molecule type" value="Genomic_DNA"/>
</dbReference>
<evidence type="ECO:0008006" key="3">
    <source>
        <dbReference type="Google" id="ProtNLM"/>
    </source>
</evidence>
<accession>A0AB36J607</accession>
<evidence type="ECO:0000313" key="2">
    <source>
        <dbReference type="Proteomes" id="UP000187323"/>
    </source>
</evidence>